<sequence>MYDRKKLKALMYDRSLENGWYPGGG</sequence>
<dbReference type="EMBL" id="GGEC01080419">
    <property type="protein sequence ID" value="MBX60903.1"/>
    <property type="molecule type" value="Transcribed_RNA"/>
</dbReference>
<accession>A0A2P2Q1Y1</accession>
<dbReference type="AlphaFoldDB" id="A0A2P2Q1Y1"/>
<reference evidence="1" key="1">
    <citation type="submission" date="2018-02" db="EMBL/GenBank/DDBJ databases">
        <title>Rhizophora mucronata_Transcriptome.</title>
        <authorList>
            <person name="Meera S.P."/>
            <person name="Sreeshan A."/>
            <person name="Augustine A."/>
        </authorList>
    </citation>
    <scope>NUCLEOTIDE SEQUENCE</scope>
    <source>
        <tissue evidence="1">Leaf</tissue>
    </source>
</reference>
<name>A0A2P2Q1Y1_RHIMU</name>
<proteinExistence type="predicted"/>
<organism evidence="1">
    <name type="scientific">Rhizophora mucronata</name>
    <name type="common">Asiatic mangrove</name>
    <dbReference type="NCBI Taxonomy" id="61149"/>
    <lineage>
        <taxon>Eukaryota</taxon>
        <taxon>Viridiplantae</taxon>
        <taxon>Streptophyta</taxon>
        <taxon>Embryophyta</taxon>
        <taxon>Tracheophyta</taxon>
        <taxon>Spermatophyta</taxon>
        <taxon>Magnoliopsida</taxon>
        <taxon>eudicotyledons</taxon>
        <taxon>Gunneridae</taxon>
        <taxon>Pentapetalae</taxon>
        <taxon>rosids</taxon>
        <taxon>fabids</taxon>
        <taxon>Malpighiales</taxon>
        <taxon>Rhizophoraceae</taxon>
        <taxon>Rhizophora</taxon>
    </lineage>
</organism>
<evidence type="ECO:0000313" key="1">
    <source>
        <dbReference type="EMBL" id="MBX60903.1"/>
    </source>
</evidence>
<protein>
    <submittedName>
        <fullName evidence="1">Uncharacterized protein</fullName>
    </submittedName>
</protein>